<comment type="caution">
    <text evidence="6">The sequence shown here is derived from an EMBL/GenBank/DDBJ whole genome shotgun (WGS) entry which is preliminary data.</text>
</comment>
<dbReference type="PRINTS" id="PR00862">
    <property type="entry name" value="PROLIGOPTASE"/>
</dbReference>
<dbReference type="eggNOG" id="COG1770">
    <property type="taxonomic scope" value="Bacteria"/>
</dbReference>
<dbReference type="Pfam" id="PF00326">
    <property type="entry name" value="Peptidase_S9"/>
    <property type="match status" value="1"/>
</dbReference>
<reference evidence="6 7" key="1">
    <citation type="submission" date="2014-07" db="EMBL/GenBank/DDBJ databases">
        <title>Genome of Chryseobacterium piperi CTM.</title>
        <authorList>
            <person name="Pipes S.E."/>
            <person name="Stropko S.J."/>
            <person name="Newman J.D."/>
        </authorList>
    </citation>
    <scope>NUCLEOTIDE SEQUENCE [LARGE SCALE GENOMIC DNA]</scope>
    <source>
        <strain evidence="6 7">CTM</strain>
    </source>
</reference>
<dbReference type="PANTHER" id="PTHR42881:SF13">
    <property type="entry name" value="PROLYL ENDOPEPTIDASE"/>
    <property type="match status" value="1"/>
</dbReference>
<dbReference type="PANTHER" id="PTHR42881">
    <property type="entry name" value="PROLYL ENDOPEPTIDASE"/>
    <property type="match status" value="1"/>
</dbReference>
<dbReference type="AlphaFoldDB" id="A0A086BKR8"/>
<sequence length="723" mass="82387">MDKINLSFTWAFVFMIVMINAQKTNLAPSKSETNEYFGIKVVDKYRNLENLNDLSTSDWMKDQTNYSLSVLSNIPNRQYFIDKRLEFDKRKSFSVTNINVTENDLHFYLKVKPGEKVAKLFYRKAFNGQEIEIFDPESFKTELKKNYQINYIKPNYDGSKIAIALTENGKEISEMIIYDLQLKKILPEIITHCWPSDGPGISWLPDNKSFIYLYYPDIDPKSAYFLKNMQSVIFKIGNDPEKRDVVFSKINNPELKINSEDFPNVILPSKYSRYLIGQISGASRFKDTYYLPLNEVSQNKWELLFSKEDKIRDFIIKDDNIIYISEKNGNNSIYSTSLKKPDFKKPVLLIPSIDNETINGVYAIKEGFVFNTSKNGVEAKLYSYINNKTGSIKLPIPAGYIAVTTQDIFSNNFSVVCSGWKNEPERFQYNFREKRFIAENLSPTIQYPEFKDLVVEEITVKSHDGQDIPLSLIYRKDINKNGSNPTFIDAYGAYGISYRPYFSKTYLLWALQGGVMAIAHVRGGGEKGEKWHEGGFKETKPNSWKDLISCAEYMIEKGFTSKEKLAVWGASAGGITIGRAITERPDLFKAAVIDAGVVNSIRMEATPNGLNNAKEFGTLSIESEFKALLEMDAYQHVKKGEKYPATLITSGINDPRVSTWMPTKFAAKLLENNASTNPTLLKIDYEGGHGGDILIAQQYANLADTLAFVFWQLGHPDYQPVKK</sequence>
<accession>A0A086BKR8</accession>
<proteinExistence type="predicted"/>
<dbReference type="InterPro" id="IPR051167">
    <property type="entry name" value="Prolyl_oligopep/macrocyclase"/>
</dbReference>
<dbReference type="InterPro" id="IPR023302">
    <property type="entry name" value="Pept_S9A_N"/>
</dbReference>
<dbReference type="RefSeq" id="WP_034682247.1">
    <property type="nucleotide sequence ID" value="NZ_CP023049.2"/>
</dbReference>
<dbReference type="EMBL" id="JPRJ01000005">
    <property type="protein sequence ID" value="KFF29532.1"/>
    <property type="molecule type" value="Genomic_DNA"/>
</dbReference>
<dbReference type="GO" id="GO:0004252">
    <property type="term" value="F:serine-type endopeptidase activity"/>
    <property type="evidence" value="ECO:0007669"/>
    <property type="project" value="InterPro"/>
</dbReference>
<evidence type="ECO:0000259" key="5">
    <source>
        <dbReference type="Pfam" id="PF02897"/>
    </source>
</evidence>
<feature type="domain" description="Peptidase S9A N-terminal" evidence="5">
    <location>
        <begin position="31"/>
        <end position="406"/>
    </location>
</feature>
<dbReference type="KEGG" id="cpip:CJF12_08760"/>
<evidence type="ECO:0000259" key="4">
    <source>
        <dbReference type="Pfam" id="PF00326"/>
    </source>
</evidence>
<keyword evidence="2" id="KW-0378">Hydrolase</keyword>
<keyword evidence="3" id="KW-0720">Serine protease</keyword>
<dbReference type="STRING" id="558152.IQ37_04715"/>
<evidence type="ECO:0000256" key="3">
    <source>
        <dbReference type="ARBA" id="ARBA00022825"/>
    </source>
</evidence>
<dbReference type="GO" id="GO:0006508">
    <property type="term" value="P:proteolysis"/>
    <property type="evidence" value="ECO:0007669"/>
    <property type="project" value="UniProtKB-KW"/>
</dbReference>
<evidence type="ECO:0000256" key="1">
    <source>
        <dbReference type="ARBA" id="ARBA00022670"/>
    </source>
</evidence>
<organism evidence="6 7">
    <name type="scientific">Chryseobacterium piperi</name>
    <dbReference type="NCBI Taxonomy" id="558152"/>
    <lineage>
        <taxon>Bacteria</taxon>
        <taxon>Pseudomonadati</taxon>
        <taxon>Bacteroidota</taxon>
        <taxon>Flavobacteriia</taxon>
        <taxon>Flavobacteriales</taxon>
        <taxon>Weeksellaceae</taxon>
        <taxon>Chryseobacterium group</taxon>
        <taxon>Chryseobacterium</taxon>
    </lineage>
</organism>
<dbReference type="SUPFAM" id="SSF50993">
    <property type="entry name" value="Peptidase/esterase 'gauge' domain"/>
    <property type="match status" value="1"/>
</dbReference>
<evidence type="ECO:0000313" key="6">
    <source>
        <dbReference type="EMBL" id="KFF29532.1"/>
    </source>
</evidence>
<gene>
    <name evidence="6" type="ORF">IQ37_04715</name>
</gene>
<keyword evidence="1" id="KW-0645">Protease</keyword>
<dbReference type="Gene3D" id="2.130.10.120">
    <property type="entry name" value="Prolyl oligopeptidase, N-terminal domain"/>
    <property type="match status" value="1"/>
</dbReference>
<dbReference type="OrthoDB" id="9801421at2"/>
<dbReference type="GO" id="GO:0070012">
    <property type="term" value="F:oligopeptidase activity"/>
    <property type="evidence" value="ECO:0007669"/>
    <property type="project" value="TreeGrafter"/>
</dbReference>
<name>A0A086BKR8_9FLAO</name>
<evidence type="ECO:0000313" key="7">
    <source>
        <dbReference type="Proteomes" id="UP000028709"/>
    </source>
</evidence>
<dbReference type="SUPFAM" id="SSF53474">
    <property type="entry name" value="alpha/beta-Hydrolases"/>
    <property type="match status" value="1"/>
</dbReference>
<dbReference type="InterPro" id="IPR029058">
    <property type="entry name" value="AB_hydrolase_fold"/>
</dbReference>
<evidence type="ECO:0000256" key="2">
    <source>
        <dbReference type="ARBA" id="ARBA00022801"/>
    </source>
</evidence>
<protein>
    <submittedName>
        <fullName evidence="6">Prolyl oligopeptidase</fullName>
    </submittedName>
</protein>
<dbReference type="Proteomes" id="UP000028709">
    <property type="component" value="Unassembled WGS sequence"/>
</dbReference>
<dbReference type="InterPro" id="IPR002470">
    <property type="entry name" value="Peptidase_S9A"/>
</dbReference>
<keyword evidence="7" id="KW-1185">Reference proteome</keyword>
<dbReference type="GO" id="GO:0005829">
    <property type="term" value="C:cytosol"/>
    <property type="evidence" value="ECO:0007669"/>
    <property type="project" value="TreeGrafter"/>
</dbReference>
<dbReference type="Pfam" id="PF02897">
    <property type="entry name" value="Peptidase_S9_N"/>
    <property type="match status" value="1"/>
</dbReference>
<dbReference type="InterPro" id="IPR001375">
    <property type="entry name" value="Peptidase_S9_cat"/>
</dbReference>
<dbReference type="Gene3D" id="3.40.50.1820">
    <property type="entry name" value="alpha/beta hydrolase"/>
    <property type="match status" value="1"/>
</dbReference>
<feature type="domain" description="Peptidase S9 prolyl oligopeptidase catalytic" evidence="4">
    <location>
        <begin position="501"/>
        <end position="714"/>
    </location>
</feature>